<protein>
    <submittedName>
        <fullName evidence="4">G12424 protein</fullName>
    </submittedName>
</protein>
<feature type="region of interest" description="Disordered" evidence="2">
    <location>
        <begin position="1"/>
        <end position="60"/>
    </location>
</feature>
<evidence type="ECO:0000256" key="2">
    <source>
        <dbReference type="SAM" id="MobiDB-lite"/>
    </source>
</evidence>
<dbReference type="Pfam" id="PF09325">
    <property type="entry name" value="Vps5"/>
    <property type="match status" value="1"/>
</dbReference>
<proteinExistence type="predicted"/>
<name>A0ABP1GCW9_9CHLO</name>
<dbReference type="PANTHER" id="PTHR46757:SF2">
    <property type="entry name" value="OS05G0346100 PROTEIN"/>
    <property type="match status" value="1"/>
</dbReference>
<feature type="coiled-coil region" evidence="1">
    <location>
        <begin position="307"/>
        <end position="341"/>
    </location>
</feature>
<dbReference type="PROSITE" id="PS50195">
    <property type="entry name" value="PX"/>
    <property type="match status" value="1"/>
</dbReference>
<feature type="compositionally biased region" description="Low complexity" evidence="2">
    <location>
        <begin position="98"/>
        <end position="113"/>
    </location>
</feature>
<keyword evidence="1" id="KW-0175">Coiled coil</keyword>
<dbReference type="SMART" id="SM00312">
    <property type="entry name" value="PX"/>
    <property type="match status" value="1"/>
</dbReference>
<dbReference type="Proteomes" id="UP001497392">
    <property type="component" value="Unassembled WGS sequence"/>
</dbReference>
<dbReference type="Pfam" id="PF00787">
    <property type="entry name" value="PX"/>
    <property type="match status" value="1"/>
</dbReference>
<evidence type="ECO:0000313" key="5">
    <source>
        <dbReference type="Proteomes" id="UP001497392"/>
    </source>
</evidence>
<reference evidence="4 5" key="1">
    <citation type="submission" date="2024-06" db="EMBL/GenBank/DDBJ databases">
        <authorList>
            <person name="Kraege A."/>
            <person name="Thomma B."/>
        </authorList>
    </citation>
    <scope>NUCLEOTIDE SEQUENCE [LARGE SCALE GENOMIC DNA]</scope>
</reference>
<feature type="compositionally biased region" description="Basic and acidic residues" evidence="2">
    <location>
        <begin position="26"/>
        <end position="39"/>
    </location>
</feature>
<dbReference type="InterPro" id="IPR044279">
    <property type="entry name" value="SNX2A/B"/>
</dbReference>
<sequence>MAAPVHNDPLSTIAFAEPQDDMVEEVPIHDDLPPHKAEDAESDNLLAPDAHHLSSNQGQVEDLNRQLDTTRVDHMASYGQLVGQPSYDDSGLFDRPGAAPESETASSSRSSPALKITVTDPLKKAEQNFMGVQGGYVTYRVSTQTSMPTYPRSGSAVRRRFRDFVALGDLLKTTHRGYFIPPRPEKNPVEGQRASADFVEGRRSALQHYLEQLAAHPVISQSEELKAFLTVEGSLADNYQWRQLQPLQSSVLEGIARLPKQLLGQEGAITAPSEAAQSTKHTSDLLRRFKEYATSVKEGMKAEPPPLTDEETTLRNEKIRVDDFQEKLINASRKAEKMVSQFEEMGNVLGDLGLALIAMAKYEDEEGARTGSYTDSSAASKDISADAKRVGMTSVRLSRLARQATAGFATELTPLHDHLALTRAVAKALREREEALLTVHALENELRQKRRGISSLEESGQQVFGGDKGKTRRVHNLQADVAALEAALEAAKAEYDRVLDRNLKEVQRWEKDRAEDFGVMLNQFAGMEVAFHERSRDVWQEVAEQMPAAPSPSHQ</sequence>
<feature type="region of interest" description="Disordered" evidence="2">
    <location>
        <begin position="81"/>
        <end position="114"/>
    </location>
</feature>
<evidence type="ECO:0000259" key="3">
    <source>
        <dbReference type="PROSITE" id="PS50195"/>
    </source>
</evidence>
<dbReference type="PANTHER" id="PTHR46757">
    <property type="entry name" value="SORTING NEXIN-RELATED"/>
    <property type="match status" value="1"/>
</dbReference>
<dbReference type="SUPFAM" id="SSF103657">
    <property type="entry name" value="BAR/IMD domain-like"/>
    <property type="match status" value="1"/>
</dbReference>
<organism evidence="4 5">
    <name type="scientific">Coccomyxa viridis</name>
    <dbReference type="NCBI Taxonomy" id="1274662"/>
    <lineage>
        <taxon>Eukaryota</taxon>
        <taxon>Viridiplantae</taxon>
        <taxon>Chlorophyta</taxon>
        <taxon>core chlorophytes</taxon>
        <taxon>Trebouxiophyceae</taxon>
        <taxon>Trebouxiophyceae incertae sedis</taxon>
        <taxon>Coccomyxaceae</taxon>
        <taxon>Coccomyxa</taxon>
    </lineage>
</organism>
<evidence type="ECO:0000256" key="1">
    <source>
        <dbReference type="SAM" id="Coils"/>
    </source>
</evidence>
<gene>
    <name evidence="4" type="primary">g12424</name>
    <name evidence="4" type="ORF">VP750_LOCUS11056</name>
</gene>
<dbReference type="Gene3D" id="3.30.1520.10">
    <property type="entry name" value="Phox-like domain"/>
    <property type="match status" value="1"/>
</dbReference>
<keyword evidence="5" id="KW-1185">Reference proteome</keyword>
<dbReference type="SUPFAM" id="SSF64268">
    <property type="entry name" value="PX domain"/>
    <property type="match status" value="1"/>
</dbReference>
<feature type="domain" description="PX" evidence="3">
    <location>
        <begin position="117"/>
        <end position="236"/>
    </location>
</feature>
<evidence type="ECO:0000313" key="4">
    <source>
        <dbReference type="EMBL" id="CAL5229150.1"/>
    </source>
</evidence>
<dbReference type="InterPro" id="IPR015404">
    <property type="entry name" value="Vps5_C"/>
</dbReference>
<dbReference type="InterPro" id="IPR027267">
    <property type="entry name" value="AH/BAR_dom_sf"/>
</dbReference>
<comment type="caution">
    <text evidence="4">The sequence shown here is derived from an EMBL/GenBank/DDBJ whole genome shotgun (WGS) entry which is preliminary data.</text>
</comment>
<dbReference type="EMBL" id="CAXHTA020000020">
    <property type="protein sequence ID" value="CAL5229150.1"/>
    <property type="molecule type" value="Genomic_DNA"/>
</dbReference>
<dbReference type="Gene3D" id="1.20.1270.60">
    <property type="entry name" value="Arfaptin homology (AH) domain/BAR domain"/>
    <property type="match status" value="1"/>
</dbReference>
<dbReference type="InterPro" id="IPR036871">
    <property type="entry name" value="PX_dom_sf"/>
</dbReference>
<dbReference type="InterPro" id="IPR001683">
    <property type="entry name" value="PX_dom"/>
</dbReference>
<accession>A0ABP1GCW9</accession>
<dbReference type="CDD" id="cd07596">
    <property type="entry name" value="BAR_SNX"/>
    <property type="match status" value="1"/>
</dbReference>
<feature type="coiled-coil region" evidence="1">
    <location>
        <begin position="425"/>
        <end position="501"/>
    </location>
</feature>